<dbReference type="InterPro" id="IPR009057">
    <property type="entry name" value="Homeodomain-like_sf"/>
</dbReference>
<reference evidence="8 9" key="1">
    <citation type="submission" date="2020-06" db="EMBL/GenBank/DDBJ databases">
        <authorList>
            <person name="Isaeva M.P."/>
            <person name="Chernysheva N.Y."/>
        </authorList>
    </citation>
    <scope>NUCLEOTIDE SEQUENCE [LARGE SCALE GENOMIC DNA]</scope>
    <source>
        <strain evidence="8 9">KMM 6746</strain>
    </source>
</reference>
<accession>A0ABS5W922</accession>
<dbReference type="PANTHER" id="PTHR43547">
    <property type="entry name" value="TWO-COMPONENT HISTIDINE KINASE"/>
    <property type="match status" value="1"/>
</dbReference>
<evidence type="ECO:0000256" key="6">
    <source>
        <dbReference type="SAM" id="Phobius"/>
    </source>
</evidence>
<feature type="coiled-coil region" evidence="5">
    <location>
        <begin position="727"/>
        <end position="779"/>
    </location>
</feature>
<dbReference type="SMART" id="SM00342">
    <property type="entry name" value="HTH_ARAC"/>
    <property type="match status" value="1"/>
</dbReference>
<keyword evidence="5" id="KW-0175">Coiled coil</keyword>
<sequence>MALFCYFSSSTTIVLHPPIMRPLRFLFFAFFIMFFSKSASGQNIKFKTLSTNDGLSNNSITDLVSDNDGMLWIATWDGLNSYNGNTFTVYKHDLKTAKSIAGNNISKLKKDRKGNIWVFTNDKKISKYIGNNKFQNFVFDATPQNLMVTQNGTIGVRTDKTSYEFIDGEFKTTQFVEEKKEDESILKGILLNKYPDVIINDVLKDKSGHIWYATRRNGVYIIPNNTDNRNNEQVDHYFHDLYDPHSFNSDEVEKIYEDAFGNIWLGHKDGGLSMAYSGSEQITTIVPHPNKYPHLPNETIRAITTDFDSRIWLGYYTKGIFHFDQKKKCFVKYNLNEAHDNSDWDRIRSLYTTSSGEIWVGTYAGIIRIKNNGYQLYESKNIAELPSDRNYSFKEDNEGQLWVACWSGVAKFDFKTDKFQYFKGQEALSPYNIRNIEYADGELLISTENEGLILLDISTGALKNITVNNGISGNSVYSSIKDKQSGYYWIASLGGISIYDKNEGLIHHISEKEGLPSHMVYGLLLDSDKVWISTTKGIATIDRNNFSVTSLNMDEGWQAREFSEGAYYQDRKGTLFFAGINGLNHFSPATLNITKELPKLKVHIDDTRDFSEGIIKSYKDNSIDITIEPVVFTKDPNNKILYRLLGYDDSFQNFNNSPIHYTNLPDGEYIFEVKNSLAKDLAFKSIPIIINKPFYKTTWFFILLLVTSFITFTSWVLVRNQNIAKNQKKLELKIEERTDTINRQKERLIKVNHTLDEKNKEINRQREELLNSYHQLKNEDFEIEKFKTFVLSEFKEPVSKIIESSKELIENERLKQNINSESNKLITLLSEWDYLTNSKDIGELKKSATKIKQTIKVLIDGLSIHAKKSKVNLDYSLDIQDQWIELDSLRFKLFFKYLFNDILKYISKSSYLKVVVRTKDDSLELLIESNSKVLADNFFSIQHYSPYYKAANTLLTAMDGTLTVNNENNLTILAYLPIKVVDTQNNKIEEVLWKHLDLNQKLPSDKNNILVFCNDNDYLPAFQLFDDQENNLVFERTTSAISSAIKHVNIHCLVLYNIPVDEQLVQLFHLIKNSTAQTTLPIIYISEDIDHSLRVQTTELGVDAFIQLPVSKSFIQSKTTKLLSVRKKYASNTSKQVFFETPFDDDKRLSVNEKLAKKALNLINENLNNPSFNVQKLQETLFVSKIKCYRAFKEVLQQSPSDVIIKLRLQKAEYLLKNHTLNISEISMECGFNDPKYFSRLFKKNFECSPKEYRARIMKV</sequence>
<name>A0ABS5W922_9FLAO</name>
<dbReference type="Pfam" id="PF07494">
    <property type="entry name" value="Reg_prop"/>
    <property type="match status" value="1"/>
</dbReference>
<dbReference type="InterPro" id="IPR020449">
    <property type="entry name" value="Tscrpt_reg_AraC-type_HTH"/>
</dbReference>
<dbReference type="InterPro" id="IPR018060">
    <property type="entry name" value="HTH_AraC"/>
</dbReference>
<dbReference type="PROSITE" id="PS01124">
    <property type="entry name" value="HTH_ARAC_FAMILY_2"/>
    <property type="match status" value="1"/>
</dbReference>
<dbReference type="InterPro" id="IPR013783">
    <property type="entry name" value="Ig-like_fold"/>
</dbReference>
<evidence type="ECO:0000313" key="9">
    <source>
        <dbReference type="Proteomes" id="UP000740413"/>
    </source>
</evidence>
<dbReference type="InterPro" id="IPR018062">
    <property type="entry name" value="HTH_AraC-typ_CS"/>
</dbReference>
<proteinExistence type="predicted"/>
<keyword evidence="3" id="KW-0238">DNA-binding</keyword>
<dbReference type="EMBL" id="JACATN010000001">
    <property type="protein sequence ID" value="MBT2159923.1"/>
    <property type="molecule type" value="Genomic_DNA"/>
</dbReference>
<dbReference type="Gene3D" id="2.130.10.10">
    <property type="entry name" value="YVTN repeat-like/Quinoprotein amine dehydrogenase"/>
    <property type="match status" value="3"/>
</dbReference>
<keyword evidence="6" id="KW-1133">Transmembrane helix</keyword>
<dbReference type="Gene3D" id="1.10.10.60">
    <property type="entry name" value="Homeodomain-like"/>
    <property type="match status" value="1"/>
</dbReference>
<dbReference type="Pfam" id="PF12833">
    <property type="entry name" value="HTH_18"/>
    <property type="match status" value="1"/>
</dbReference>
<reference evidence="9" key="2">
    <citation type="submission" date="2023-07" db="EMBL/GenBank/DDBJ databases">
        <title>Zobellia barbeyronii sp. nov., a new marine flavobacterium, isolated from green and red algae.</title>
        <authorList>
            <person name="Nedashkovskaya O.I."/>
            <person name="Otstavnykh N."/>
            <person name="Zhukova N."/>
            <person name="Guzev K."/>
            <person name="Chausova V."/>
            <person name="Tekutyeva L."/>
            <person name="Mikhailov V."/>
            <person name="Isaeva M."/>
        </authorList>
    </citation>
    <scope>NUCLEOTIDE SEQUENCE [LARGE SCALE GENOMIC DNA]</scope>
    <source>
        <strain evidence="9">KMM 6746</strain>
    </source>
</reference>
<feature type="transmembrane region" description="Helical" evidence="6">
    <location>
        <begin position="699"/>
        <end position="718"/>
    </location>
</feature>
<protein>
    <submittedName>
        <fullName evidence="8">Helix-turn-helix domain-containing protein</fullName>
    </submittedName>
</protein>
<comment type="caution">
    <text evidence="8">The sequence shown here is derived from an EMBL/GenBank/DDBJ whole genome shotgun (WGS) entry which is preliminary data.</text>
</comment>
<keyword evidence="4" id="KW-0804">Transcription</keyword>
<dbReference type="Gene3D" id="2.60.40.10">
    <property type="entry name" value="Immunoglobulins"/>
    <property type="match status" value="1"/>
</dbReference>
<keyword evidence="2" id="KW-0805">Transcription regulation</keyword>
<evidence type="ECO:0000256" key="4">
    <source>
        <dbReference type="ARBA" id="ARBA00023163"/>
    </source>
</evidence>
<dbReference type="PANTHER" id="PTHR43547:SF2">
    <property type="entry name" value="HYBRID SIGNAL TRANSDUCTION HISTIDINE KINASE C"/>
    <property type="match status" value="1"/>
</dbReference>
<keyword evidence="6" id="KW-0812">Transmembrane</keyword>
<keyword evidence="6" id="KW-0472">Membrane</keyword>
<evidence type="ECO:0000313" key="8">
    <source>
        <dbReference type="EMBL" id="MBT2159923.1"/>
    </source>
</evidence>
<evidence type="ECO:0000256" key="3">
    <source>
        <dbReference type="ARBA" id="ARBA00023125"/>
    </source>
</evidence>
<gene>
    <name evidence="8" type="ORF">HW347_01530</name>
</gene>
<dbReference type="SUPFAM" id="SSF101898">
    <property type="entry name" value="NHL repeat"/>
    <property type="match status" value="1"/>
</dbReference>
<dbReference type="Proteomes" id="UP000740413">
    <property type="component" value="Unassembled WGS sequence"/>
</dbReference>
<dbReference type="PROSITE" id="PS00041">
    <property type="entry name" value="HTH_ARAC_FAMILY_1"/>
    <property type="match status" value="1"/>
</dbReference>
<dbReference type="SUPFAM" id="SSF46689">
    <property type="entry name" value="Homeodomain-like"/>
    <property type="match status" value="1"/>
</dbReference>
<dbReference type="InterPro" id="IPR011110">
    <property type="entry name" value="Reg_prop"/>
</dbReference>
<keyword evidence="1" id="KW-0597">Phosphoprotein</keyword>
<organism evidence="8 9">
    <name type="scientific">Zobellia barbeyronii</name>
    <dbReference type="NCBI Taxonomy" id="2748009"/>
    <lineage>
        <taxon>Bacteria</taxon>
        <taxon>Pseudomonadati</taxon>
        <taxon>Bacteroidota</taxon>
        <taxon>Flavobacteriia</taxon>
        <taxon>Flavobacteriales</taxon>
        <taxon>Flavobacteriaceae</taxon>
        <taxon>Zobellia</taxon>
    </lineage>
</organism>
<feature type="domain" description="HTH araC/xylS-type" evidence="7">
    <location>
        <begin position="1157"/>
        <end position="1256"/>
    </location>
</feature>
<dbReference type="InterPro" id="IPR015943">
    <property type="entry name" value="WD40/YVTN_repeat-like_dom_sf"/>
</dbReference>
<evidence type="ECO:0000256" key="5">
    <source>
        <dbReference type="SAM" id="Coils"/>
    </source>
</evidence>
<evidence type="ECO:0000256" key="2">
    <source>
        <dbReference type="ARBA" id="ARBA00023015"/>
    </source>
</evidence>
<evidence type="ECO:0000259" key="7">
    <source>
        <dbReference type="PROSITE" id="PS01124"/>
    </source>
</evidence>
<evidence type="ECO:0000256" key="1">
    <source>
        <dbReference type="ARBA" id="ARBA00022553"/>
    </source>
</evidence>
<dbReference type="PRINTS" id="PR00032">
    <property type="entry name" value="HTHARAC"/>
</dbReference>
<dbReference type="SUPFAM" id="SSF63829">
    <property type="entry name" value="Calcium-dependent phosphotriesterase"/>
    <property type="match status" value="1"/>
</dbReference>
<keyword evidence="9" id="KW-1185">Reference proteome</keyword>